<name>A0A5R8Q9R8_9FIRM</name>
<evidence type="ECO:0000313" key="2">
    <source>
        <dbReference type="Proteomes" id="UP000306912"/>
    </source>
</evidence>
<dbReference type="InParanoid" id="A0A5R8Q9R8"/>
<accession>A0A5R8Q9R8</accession>
<dbReference type="Proteomes" id="UP000306912">
    <property type="component" value="Unassembled WGS sequence"/>
</dbReference>
<dbReference type="Pfam" id="PF08863">
    <property type="entry name" value="YolD"/>
    <property type="match status" value="1"/>
</dbReference>
<dbReference type="InterPro" id="IPR014962">
    <property type="entry name" value="YolD"/>
</dbReference>
<dbReference type="RefSeq" id="WP_138191944.1">
    <property type="nucleotide sequence ID" value="NZ_VBWP01000009.1"/>
</dbReference>
<reference evidence="1 2" key="1">
    <citation type="submission" date="2019-05" db="EMBL/GenBank/DDBJ databases">
        <title>Culicoidintestinum kansasii gen. nov., sp. nov. from the gastrointestinal tract of the biting midge, Culicoides sonorensis.</title>
        <authorList>
            <person name="Neupane S."/>
            <person name="Ghosh A."/>
            <person name="Gunther S."/>
            <person name="Martin K."/>
            <person name="Zurek L."/>
        </authorList>
    </citation>
    <scope>NUCLEOTIDE SEQUENCE [LARGE SCALE GENOMIC DNA]</scope>
    <source>
        <strain evidence="1 2">CS-1</strain>
    </source>
</reference>
<dbReference type="OrthoDB" id="2390144at2"/>
<keyword evidence="2" id="KW-1185">Reference proteome</keyword>
<comment type="caution">
    <text evidence="1">The sequence shown here is derived from an EMBL/GenBank/DDBJ whole genome shotgun (WGS) entry which is preliminary data.</text>
</comment>
<gene>
    <name evidence="1" type="ORF">FEZ08_10015</name>
</gene>
<evidence type="ECO:0000313" key="1">
    <source>
        <dbReference type="EMBL" id="TLG72153.1"/>
    </source>
</evidence>
<dbReference type="EMBL" id="VBWP01000009">
    <property type="protein sequence ID" value="TLG72153.1"/>
    <property type="molecule type" value="Genomic_DNA"/>
</dbReference>
<dbReference type="AlphaFoldDB" id="A0A5R8Q9R8"/>
<proteinExistence type="predicted"/>
<sequence>MKFKPRGIIKWHPFNAVDDMVAAQYEVDRINNIKPQPELSIDQLENLQRDIETAFLQQAMITIHYYEEHAIQSVTGIISKIDLIAGCVYIDRTTVELISICYILGEI</sequence>
<organism evidence="1 2">
    <name type="scientific">Culicoidibacter larvae</name>
    <dbReference type="NCBI Taxonomy" id="2579976"/>
    <lineage>
        <taxon>Bacteria</taxon>
        <taxon>Bacillati</taxon>
        <taxon>Bacillota</taxon>
        <taxon>Culicoidibacteria</taxon>
        <taxon>Culicoidibacterales</taxon>
        <taxon>Culicoidibacteraceae</taxon>
        <taxon>Culicoidibacter</taxon>
    </lineage>
</organism>
<protein>
    <submittedName>
        <fullName evidence="1">YolD-like family protein</fullName>
    </submittedName>
</protein>